<evidence type="ECO:0000256" key="2">
    <source>
        <dbReference type="ARBA" id="ARBA00022669"/>
    </source>
</evidence>
<dbReference type="PANTHER" id="PTHR46471:SF2">
    <property type="entry name" value="CHITIN DEACETYLASE-RELATED"/>
    <property type="match status" value="1"/>
</dbReference>
<evidence type="ECO:0000256" key="6">
    <source>
        <dbReference type="ARBA" id="ARBA00023277"/>
    </source>
</evidence>
<evidence type="ECO:0000256" key="1">
    <source>
        <dbReference type="ARBA" id="ARBA00001941"/>
    </source>
</evidence>
<name>A0A1Y1ZKI0_9FUNG</name>
<dbReference type="SMART" id="SM00270">
    <property type="entry name" value="ChtBD1"/>
    <property type="match status" value="3"/>
</dbReference>
<evidence type="ECO:0000256" key="8">
    <source>
        <dbReference type="SAM" id="SignalP"/>
    </source>
</evidence>
<evidence type="ECO:0000256" key="3">
    <source>
        <dbReference type="ARBA" id="ARBA00022723"/>
    </source>
</evidence>
<dbReference type="GO" id="GO:0046872">
    <property type="term" value="F:metal ion binding"/>
    <property type="evidence" value="ECO:0007669"/>
    <property type="project" value="UniProtKB-KW"/>
</dbReference>
<evidence type="ECO:0000256" key="4">
    <source>
        <dbReference type="ARBA" id="ARBA00022729"/>
    </source>
</evidence>
<evidence type="ECO:0000259" key="9">
    <source>
        <dbReference type="PROSITE" id="PS50941"/>
    </source>
</evidence>
<dbReference type="STRING" id="1754190.A0A1Y1ZKI0"/>
<comment type="cofactor">
    <cofactor evidence="1">
        <name>Co(2+)</name>
        <dbReference type="ChEBI" id="CHEBI:48828"/>
    </cofactor>
</comment>
<feature type="disulfide bond" evidence="7">
    <location>
        <begin position="36"/>
        <end position="48"/>
    </location>
</feature>
<protein>
    <recommendedName>
        <fullName evidence="9">Chitin-binding type-1 domain-containing protein</fullName>
    </recommendedName>
</protein>
<dbReference type="InterPro" id="IPR001002">
    <property type="entry name" value="Chitin-bd_1"/>
</dbReference>
<sequence>MNIKTSIIFLFLNIITIQGKRNVEPYANCGYGVGRCSGNQCCSKYGYCGNTDSHCDLSKGCQTDYGLCYASEPDRCGEGVGLCKEGFCCSRYGYCGKEDKYCNLNKGCQMDYGLCYEEDNGNNDDNENNKECGKGYGSCTNDKCCSSSGKCGTGDSYCNVNNGCQIDYGLCYKPIGNIREGSGKSCGRNVGSCDFPDCCSKNGKCVLGTSECLESNGCQTAYGLCLSNA</sequence>
<dbReference type="GO" id="GO:0008061">
    <property type="term" value="F:chitin binding"/>
    <property type="evidence" value="ECO:0007669"/>
    <property type="project" value="UniProtKB-UniRule"/>
</dbReference>
<dbReference type="AlphaFoldDB" id="A0A1Y1ZKI0"/>
<dbReference type="SUPFAM" id="SSF57016">
    <property type="entry name" value="Plant lectins/antimicrobial peptides"/>
    <property type="match status" value="3"/>
</dbReference>
<gene>
    <name evidence="10" type="ORF">LY90DRAFT_194797</name>
</gene>
<evidence type="ECO:0000256" key="5">
    <source>
        <dbReference type="ARBA" id="ARBA00022801"/>
    </source>
</evidence>
<keyword evidence="11" id="KW-1185">Reference proteome</keyword>
<dbReference type="GO" id="GO:0016787">
    <property type="term" value="F:hydrolase activity"/>
    <property type="evidence" value="ECO:0007669"/>
    <property type="project" value="UniProtKB-KW"/>
</dbReference>
<keyword evidence="5" id="KW-0378">Hydrolase</keyword>
<dbReference type="Proteomes" id="UP000193920">
    <property type="component" value="Unassembled WGS sequence"/>
</dbReference>
<keyword evidence="4 8" id="KW-0732">Signal</keyword>
<keyword evidence="6" id="KW-0119">Carbohydrate metabolism</keyword>
<dbReference type="OrthoDB" id="2145150at2759"/>
<accession>A0A1Y1ZKI0</accession>
<evidence type="ECO:0000313" key="10">
    <source>
        <dbReference type="EMBL" id="ORY10699.1"/>
    </source>
</evidence>
<feature type="chain" id="PRO_5013073267" description="Chitin-binding type-1 domain-containing protein" evidence="8">
    <location>
        <begin position="20"/>
        <end position="229"/>
    </location>
</feature>
<dbReference type="PANTHER" id="PTHR46471">
    <property type="entry name" value="CHITIN DEACETYLASE"/>
    <property type="match status" value="1"/>
</dbReference>
<dbReference type="Pfam" id="PF00187">
    <property type="entry name" value="Chitin_bind_1"/>
    <property type="match status" value="1"/>
</dbReference>
<feature type="domain" description="Chitin-binding type-1" evidence="9">
    <location>
        <begin position="26"/>
        <end position="70"/>
    </location>
</feature>
<feature type="disulfide bond" evidence="7">
    <location>
        <begin position="88"/>
        <end position="102"/>
    </location>
</feature>
<feature type="disulfide bond" evidence="7">
    <location>
        <begin position="144"/>
        <end position="158"/>
    </location>
</feature>
<evidence type="ECO:0000313" key="11">
    <source>
        <dbReference type="Proteomes" id="UP000193920"/>
    </source>
</evidence>
<keyword evidence="3" id="KW-0479">Metal-binding</keyword>
<organism evidence="10 11">
    <name type="scientific">Neocallimastix californiae</name>
    <dbReference type="NCBI Taxonomy" id="1754190"/>
    <lineage>
        <taxon>Eukaryota</taxon>
        <taxon>Fungi</taxon>
        <taxon>Fungi incertae sedis</taxon>
        <taxon>Chytridiomycota</taxon>
        <taxon>Chytridiomycota incertae sedis</taxon>
        <taxon>Neocallimastigomycetes</taxon>
        <taxon>Neocallimastigales</taxon>
        <taxon>Neocallimastigaceae</taxon>
        <taxon>Neocallimastix</taxon>
    </lineage>
</organism>
<comment type="caution">
    <text evidence="10">The sequence shown here is derived from an EMBL/GenBank/DDBJ whole genome shotgun (WGS) entry which is preliminary data.</text>
</comment>
<feature type="disulfide bond" evidence="7">
    <location>
        <begin position="83"/>
        <end position="95"/>
    </location>
</feature>
<dbReference type="PROSITE" id="PS50941">
    <property type="entry name" value="CHIT_BIND_I_2"/>
    <property type="match status" value="3"/>
</dbReference>
<comment type="caution">
    <text evidence="7">Lacks conserved residue(s) required for the propagation of feature annotation.</text>
</comment>
<reference evidence="10 11" key="1">
    <citation type="submission" date="2016-08" db="EMBL/GenBank/DDBJ databases">
        <title>A Parts List for Fungal Cellulosomes Revealed by Comparative Genomics.</title>
        <authorList>
            <consortium name="DOE Joint Genome Institute"/>
            <person name="Haitjema C.H."/>
            <person name="Gilmore S.P."/>
            <person name="Henske J.K."/>
            <person name="Solomon K.V."/>
            <person name="De Groot R."/>
            <person name="Kuo A."/>
            <person name="Mondo S.J."/>
            <person name="Salamov A.A."/>
            <person name="Labutti K."/>
            <person name="Zhao Z."/>
            <person name="Chiniquy J."/>
            <person name="Barry K."/>
            <person name="Brewer H.M."/>
            <person name="Purvine S.O."/>
            <person name="Wright A.T."/>
            <person name="Boxma B."/>
            <person name="Van Alen T."/>
            <person name="Hackstein J.H."/>
            <person name="Baker S.E."/>
            <person name="Grigoriev I.V."/>
            <person name="O'Malley M.A."/>
        </authorList>
    </citation>
    <scope>NUCLEOTIDE SEQUENCE [LARGE SCALE GENOMIC DNA]</scope>
    <source>
        <strain evidence="10 11">G1</strain>
    </source>
</reference>
<dbReference type="InterPro" id="IPR018371">
    <property type="entry name" value="Chitin-binding_1_CS"/>
</dbReference>
<feature type="disulfide bond" evidence="7">
    <location>
        <begin position="41"/>
        <end position="55"/>
    </location>
</feature>
<dbReference type="InterPro" id="IPR036861">
    <property type="entry name" value="Endochitinase-like_sf"/>
</dbReference>
<feature type="domain" description="Chitin-binding type-1" evidence="9">
    <location>
        <begin position="129"/>
        <end position="173"/>
    </location>
</feature>
<feature type="signal peptide" evidence="8">
    <location>
        <begin position="1"/>
        <end position="19"/>
    </location>
</feature>
<dbReference type="EMBL" id="MCOG01000390">
    <property type="protein sequence ID" value="ORY10699.1"/>
    <property type="molecule type" value="Genomic_DNA"/>
</dbReference>
<keyword evidence="7" id="KW-1015">Disulfide bond</keyword>
<proteinExistence type="predicted"/>
<keyword evidence="2 7" id="KW-0147">Chitin-binding</keyword>
<dbReference type="Gene3D" id="3.30.60.10">
    <property type="entry name" value="Endochitinase-like"/>
    <property type="match status" value="3"/>
</dbReference>
<evidence type="ECO:0000256" key="7">
    <source>
        <dbReference type="PROSITE-ProRule" id="PRU00261"/>
    </source>
</evidence>
<feature type="disulfide bond" evidence="7">
    <location>
        <begin position="139"/>
        <end position="151"/>
    </location>
</feature>
<feature type="domain" description="Chitin-binding type-1" evidence="9">
    <location>
        <begin position="73"/>
        <end position="117"/>
    </location>
</feature>
<dbReference type="PROSITE" id="PS00026">
    <property type="entry name" value="CHIT_BIND_I_1"/>
    <property type="match status" value="2"/>
</dbReference>